<evidence type="ECO:0000313" key="1">
    <source>
        <dbReference type="EMBL" id="ATZ25821.1"/>
    </source>
</evidence>
<dbReference type="KEGG" id="slx:SLAV_19985"/>
<reference evidence="1 2" key="1">
    <citation type="submission" date="2017-11" db="EMBL/GenBank/DDBJ databases">
        <title>Complete genome sequence of Streptomyces lavendulae subsp. lavendulae CCM 3239 (formerly 'Streptomyces aureofaciens CCM 3239'), the producer of the angucycline-type antibiotic auricin.</title>
        <authorList>
            <person name="Busche T."/>
            <person name="Novakova R."/>
            <person name="Al'Dilaimi A."/>
            <person name="Homerova D."/>
            <person name="Feckova L."/>
            <person name="Rezuchova B."/>
            <person name="Mingyar E."/>
            <person name="Csolleiova D."/>
            <person name="Bekeova C."/>
            <person name="Winkler A."/>
            <person name="Sevcikova B."/>
            <person name="Kalinowski J."/>
            <person name="Kormanec J."/>
            <person name="Ruckert C."/>
        </authorList>
    </citation>
    <scope>NUCLEOTIDE SEQUENCE [LARGE SCALE GENOMIC DNA]</scope>
    <source>
        <strain evidence="1 2">CCM 3239</strain>
    </source>
</reference>
<dbReference type="Proteomes" id="UP000231791">
    <property type="component" value="Chromosome"/>
</dbReference>
<dbReference type="InterPro" id="IPR007863">
    <property type="entry name" value="Peptidase_M16_C"/>
</dbReference>
<dbReference type="Pfam" id="PF05193">
    <property type="entry name" value="Peptidase_M16_C"/>
    <property type="match status" value="1"/>
</dbReference>
<keyword evidence="2" id="KW-1185">Reference proteome</keyword>
<name>A0A2K8PGF7_STRLA</name>
<dbReference type="RefSeq" id="WP_051840197.1">
    <property type="nucleotide sequence ID" value="NZ_CP024985.1"/>
</dbReference>
<gene>
    <name evidence="1" type="ORF">SLAV_19985</name>
</gene>
<evidence type="ECO:0000313" key="2">
    <source>
        <dbReference type="Proteomes" id="UP000231791"/>
    </source>
</evidence>
<dbReference type="AlphaFoldDB" id="A0A2K8PGF7"/>
<dbReference type="GO" id="GO:0046872">
    <property type="term" value="F:metal ion binding"/>
    <property type="evidence" value="ECO:0007669"/>
    <property type="project" value="InterPro"/>
</dbReference>
<sequence length="433" mass="44897">MNRETGDTTLGNGLRVVVVRTHGAPLAEVRLVLPYARTAPHLAEAQELLAALFGTGTGACATAGARTRQDVADLAADLGAELSTVVTAESLVVAASVLRAGLPGVLALLSDLLLRPAYREAELALAQRRAAVSPRTPGPRQRLRRALLGHAFGTHPLVDPPTAPAAATTPEDLYALHARAVVPDGAVLLVTTPDDPDEVGVRVRELLAPWSGGPSGLVLPPFARRAPRPGRIALTEPAGAAGTAAAAGSGQALVLCAAPAVPDGHPAHAPLHLAQLILGGSASSRLARRVRDRHGLAYAVSADLRGNRAGDWLEIECAGAPGTAGRIAGEITDCLRELAADGPSPEEVERARAYASGFTRFALATRTEEASALAGFAAAGLPLDWLEGYRDRLAKVTHHQVAEAAAYFLNPARVAVSTLDEAEHDHESDRSTQ</sequence>
<dbReference type="InterPro" id="IPR050361">
    <property type="entry name" value="MPP/UQCRC_Complex"/>
</dbReference>
<dbReference type="PANTHER" id="PTHR11851:SF224">
    <property type="entry name" value="PROCESSING PROTEASE"/>
    <property type="match status" value="1"/>
</dbReference>
<dbReference type="PANTHER" id="PTHR11851">
    <property type="entry name" value="METALLOPROTEASE"/>
    <property type="match status" value="1"/>
</dbReference>
<proteinExistence type="predicted"/>
<dbReference type="SUPFAM" id="SSF63411">
    <property type="entry name" value="LuxS/MPP-like metallohydrolase"/>
    <property type="match status" value="2"/>
</dbReference>
<dbReference type="GeneID" id="94019255"/>
<dbReference type="EMBL" id="CP024985">
    <property type="protein sequence ID" value="ATZ25821.1"/>
    <property type="molecule type" value="Genomic_DNA"/>
</dbReference>
<dbReference type="Gene3D" id="3.30.830.10">
    <property type="entry name" value="Metalloenzyme, LuxS/M16 peptidase-like"/>
    <property type="match status" value="2"/>
</dbReference>
<organism evidence="1 2">
    <name type="scientific">Streptomyces lavendulae subsp. lavendulae</name>
    <dbReference type="NCBI Taxonomy" id="58340"/>
    <lineage>
        <taxon>Bacteria</taxon>
        <taxon>Bacillati</taxon>
        <taxon>Actinomycetota</taxon>
        <taxon>Actinomycetes</taxon>
        <taxon>Kitasatosporales</taxon>
        <taxon>Streptomycetaceae</taxon>
        <taxon>Streptomyces</taxon>
    </lineage>
</organism>
<accession>A0A2K8PGF7</accession>
<protein>
    <submittedName>
        <fullName evidence="1">Peptidase M16 inactive domain protein</fullName>
    </submittedName>
</protein>
<dbReference type="InterPro" id="IPR011249">
    <property type="entry name" value="Metalloenz_LuxS/M16"/>
</dbReference>